<evidence type="ECO:0000256" key="5">
    <source>
        <dbReference type="SAM" id="Phobius"/>
    </source>
</evidence>
<dbReference type="Ensembl" id="ENSUMAT00000019661.1">
    <property type="protein sequence ID" value="ENSUMAP00000016618.1"/>
    <property type="gene ID" value="ENSUMAG00000012211.1"/>
</dbReference>
<name>A0A452U7C4_URSMA</name>
<keyword evidence="5" id="KW-1133">Transmembrane helix</keyword>
<keyword evidence="3" id="KW-0393">Immunoglobulin domain</keyword>
<evidence type="ECO:0000256" key="2">
    <source>
        <dbReference type="ARBA" id="ARBA00023157"/>
    </source>
</evidence>
<dbReference type="PANTHER" id="PTHR16423:SF10">
    <property type="entry name" value="CRKD-BINDING PROTEIN-RELATED"/>
    <property type="match status" value="1"/>
</dbReference>
<keyword evidence="5" id="KW-0472">Membrane</keyword>
<feature type="transmembrane region" description="Helical" evidence="5">
    <location>
        <begin position="161"/>
        <end position="186"/>
    </location>
</feature>
<dbReference type="InterPro" id="IPR036179">
    <property type="entry name" value="Ig-like_dom_sf"/>
</dbReference>
<keyword evidence="2" id="KW-1015">Disulfide bond</keyword>
<dbReference type="InterPro" id="IPR013106">
    <property type="entry name" value="Ig_V-set"/>
</dbReference>
<evidence type="ECO:0000256" key="4">
    <source>
        <dbReference type="SAM" id="MobiDB-lite"/>
    </source>
</evidence>
<feature type="region of interest" description="Disordered" evidence="4">
    <location>
        <begin position="306"/>
        <end position="345"/>
    </location>
</feature>
<feature type="domain" description="Ig-like" evidence="7">
    <location>
        <begin position="10"/>
        <end position="110"/>
    </location>
</feature>
<accession>A0A452U7C4</accession>
<feature type="chain" id="PRO_5019466047" description="Ig-like domain-containing protein" evidence="6">
    <location>
        <begin position="24"/>
        <end position="345"/>
    </location>
</feature>
<sequence length="345" mass="37986">MAWEATLLLPPVLLVLLASGSWEQKSELLHQLEGGSVSVKCPYQAQQGSNPVKVWCRQVPERSCDLLVTSPRLPGLLQKPRNSIQDNVSRGYFLVTMTELRIEDSGSYSCGIYKSPWIFIHRNIRLVVSRASTLPTTRSTSGTTTWTSTPSPVTDSPQGSWQFIVTSSTVAVLLLLVLTLLMVLYFRKARRNTGKGKPQCWLRADHPGLSHDTPVPASLRRRLPVPILPTRKLRPVRRSGQDPLGSLALSEIALFGGSRSAASKPNLPKTGCSSPFGSVYFAIFLQDLFFFKILFIYSIEIETASERGNTSRGSGRGRSRLIAEEPDVGLDPRSLGSRPEPKADA</sequence>
<dbReference type="SUPFAM" id="SSF48726">
    <property type="entry name" value="Immunoglobulin"/>
    <property type="match status" value="1"/>
</dbReference>
<dbReference type="AlphaFoldDB" id="A0A452U7C4"/>
<feature type="signal peptide" evidence="6">
    <location>
        <begin position="1"/>
        <end position="23"/>
    </location>
</feature>
<evidence type="ECO:0000259" key="7">
    <source>
        <dbReference type="PROSITE" id="PS50835"/>
    </source>
</evidence>
<dbReference type="PANTHER" id="PTHR16423">
    <property type="entry name" value="TREM-LIKE TRANSCRIPT PROTEIN"/>
    <property type="match status" value="1"/>
</dbReference>
<dbReference type="InterPro" id="IPR003599">
    <property type="entry name" value="Ig_sub"/>
</dbReference>
<dbReference type="Pfam" id="PF07686">
    <property type="entry name" value="V-set"/>
    <property type="match status" value="1"/>
</dbReference>
<dbReference type="Gene3D" id="2.60.40.10">
    <property type="entry name" value="Immunoglobulins"/>
    <property type="match status" value="1"/>
</dbReference>
<evidence type="ECO:0000313" key="8">
    <source>
        <dbReference type="Ensembl" id="ENSUMAP00000016618"/>
    </source>
</evidence>
<dbReference type="PROSITE" id="PS50835">
    <property type="entry name" value="IG_LIKE"/>
    <property type="match status" value="1"/>
</dbReference>
<proteinExistence type="predicted"/>
<keyword evidence="1 6" id="KW-0732">Signal</keyword>
<protein>
    <recommendedName>
        <fullName evidence="7">Ig-like domain-containing protein</fullName>
    </recommendedName>
</protein>
<dbReference type="CDD" id="cd05716">
    <property type="entry name" value="IgV_pIgR_like"/>
    <property type="match status" value="1"/>
</dbReference>
<evidence type="ECO:0000256" key="1">
    <source>
        <dbReference type="ARBA" id="ARBA00022729"/>
    </source>
</evidence>
<dbReference type="InterPro" id="IPR013783">
    <property type="entry name" value="Ig-like_fold"/>
</dbReference>
<evidence type="ECO:0000256" key="3">
    <source>
        <dbReference type="ARBA" id="ARBA00023319"/>
    </source>
</evidence>
<evidence type="ECO:0000256" key="6">
    <source>
        <dbReference type="SAM" id="SignalP"/>
    </source>
</evidence>
<dbReference type="GeneTree" id="ENSGT00940000153835"/>
<dbReference type="GO" id="GO:0038023">
    <property type="term" value="F:signaling receptor activity"/>
    <property type="evidence" value="ECO:0007669"/>
    <property type="project" value="TreeGrafter"/>
</dbReference>
<dbReference type="SMART" id="SM00409">
    <property type="entry name" value="IG"/>
    <property type="match status" value="1"/>
</dbReference>
<dbReference type="InterPro" id="IPR052314">
    <property type="entry name" value="Immune_rcpt_domain"/>
</dbReference>
<keyword evidence="5" id="KW-0812">Transmembrane</keyword>
<dbReference type="GO" id="GO:0009986">
    <property type="term" value="C:cell surface"/>
    <property type="evidence" value="ECO:0007669"/>
    <property type="project" value="TreeGrafter"/>
</dbReference>
<dbReference type="InterPro" id="IPR007110">
    <property type="entry name" value="Ig-like_dom"/>
</dbReference>
<reference evidence="8" key="1">
    <citation type="submission" date="2019-03" db="UniProtKB">
        <authorList>
            <consortium name="Ensembl"/>
        </authorList>
    </citation>
    <scope>IDENTIFICATION</scope>
</reference>
<organism evidence="8">
    <name type="scientific">Ursus maritimus</name>
    <name type="common">Polar bear</name>
    <name type="synonym">Thalarctos maritimus</name>
    <dbReference type="NCBI Taxonomy" id="29073"/>
    <lineage>
        <taxon>Eukaryota</taxon>
        <taxon>Metazoa</taxon>
        <taxon>Chordata</taxon>
        <taxon>Craniata</taxon>
        <taxon>Vertebrata</taxon>
        <taxon>Euteleostomi</taxon>
        <taxon>Mammalia</taxon>
        <taxon>Eutheria</taxon>
        <taxon>Laurasiatheria</taxon>
        <taxon>Carnivora</taxon>
        <taxon>Caniformia</taxon>
        <taxon>Ursidae</taxon>
        <taxon>Ursus</taxon>
    </lineage>
</organism>